<dbReference type="NCBIfam" id="TIGR03358">
    <property type="entry name" value="VI_chp_5"/>
    <property type="match status" value="1"/>
</dbReference>
<dbReference type="EMBL" id="OCNJ01000012">
    <property type="protein sequence ID" value="SOE00382.1"/>
    <property type="molecule type" value="Genomic_DNA"/>
</dbReference>
<organism evidence="2 3">
    <name type="scientific">Caenispirillum bisanense</name>
    <dbReference type="NCBI Taxonomy" id="414052"/>
    <lineage>
        <taxon>Bacteria</taxon>
        <taxon>Pseudomonadati</taxon>
        <taxon>Pseudomonadota</taxon>
        <taxon>Alphaproteobacteria</taxon>
        <taxon>Rhodospirillales</taxon>
        <taxon>Novispirillaceae</taxon>
        <taxon>Caenispirillum</taxon>
    </lineage>
</organism>
<dbReference type="AlphaFoldDB" id="A0A286GY18"/>
<evidence type="ECO:0000256" key="1">
    <source>
        <dbReference type="SAM" id="MobiDB-lite"/>
    </source>
</evidence>
<name>A0A286GY18_9PROT</name>
<evidence type="ECO:0000313" key="3">
    <source>
        <dbReference type="Proteomes" id="UP000219621"/>
    </source>
</evidence>
<feature type="region of interest" description="Disordered" evidence="1">
    <location>
        <begin position="160"/>
        <end position="180"/>
    </location>
</feature>
<dbReference type="Pfam" id="PF05591">
    <property type="entry name" value="T6SS_VipA"/>
    <property type="match status" value="1"/>
</dbReference>
<dbReference type="PANTHER" id="PTHR35850">
    <property type="entry name" value="CYTOPLASMIC PROTEIN-RELATED"/>
    <property type="match status" value="1"/>
</dbReference>
<dbReference type="Proteomes" id="UP000219621">
    <property type="component" value="Unassembled WGS sequence"/>
</dbReference>
<sequence length="180" mass="19882">MSESTQKKLDRVRPPRVQITYDVHIGDAIEMKELPLLVGIMADLSGKPENPLPKVKDRKFVEIDRDNFNDVLAASGPRLAYQVPNRLQEDGSKLNILLNFEEVDDFEPLQVIKQVPSLNRLLEARQRLSDLLGKLDGNDELGAMLNDIVASTEQQKELRGLLGDGSAPADGGDAAEEPKA</sequence>
<evidence type="ECO:0000313" key="2">
    <source>
        <dbReference type="EMBL" id="SOE00382.1"/>
    </source>
</evidence>
<keyword evidence="3" id="KW-1185">Reference proteome</keyword>
<dbReference type="PANTHER" id="PTHR35850:SF1">
    <property type="entry name" value="TYPE VI SECRETION SYSTEM SHEATH PROTEIN TSSB1"/>
    <property type="match status" value="1"/>
</dbReference>
<accession>A0A286GY18</accession>
<dbReference type="RefSeq" id="WP_097281183.1">
    <property type="nucleotide sequence ID" value="NZ_OCNJ01000012.1"/>
</dbReference>
<reference evidence="2 3" key="1">
    <citation type="submission" date="2017-09" db="EMBL/GenBank/DDBJ databases">
        <authorList>
            <person name="Ehlers B."/>
            <person name="Leendertz F.H."/>
        </authorList>
    </citation>
    <scope>NUCLEOTIDE SEQUENCE [LARGE SCALE GENOMIC DNA]</scope>
    <source>
        <strain evidence="2 3">USBA 140</strain>
    </source>
</reference>
<gene>
    <name evidence="2" type="ORF">SAMN05421508_11266</name>
</gene>
<dbReference type="PIRSF" id="PIRSF028301">
    <property type="entry name" value="UCP028301"/>
    <property type="match status" value="1"/>
</dbReference>
<proteinExistence type="predicted"/>
<protein>
    <submittedName>
        <fullName evidence="2">Type VI secretion system protein ImpB</fullName>
    </submittedName>
</protein>
<dbReference type="InterPro" id="IPR008312">
    <property type="entry name" value="T6SS_TssB1"/>
</dbReference>
<dbReference type="OrthoDB" id="9789942at2"/>